<organism evidence="1 2">
    <name type="scientific">Clunio marinus</name>
    <dbReference type="NCBI Taxonomy" id="568069"/>
    <lineage>
        <taxon>Eukaryota</taxon>
        <taxon>Metazoa</taxon>
        <taxon>Ecdysozoa</taxon>
        <taxon>Arthropoda</taxon>
        <taxon>Hexapoda</taxon>
        <taxon>Insecta</taxon>
        <taxon>Pterygota</taxon>
        <taxon>Neoptera</taxon>
        <taxon>Endopterygota</taxon>
        <taxon>Diptera</taxon>
        <taxon>Nematocera</taxon>
        <taxon>Chironomoidea</taxon>
        <taxon>Chironomidae</taxon>
        <taxon>Clunio</taxon>
    </lineage>
</organism>
<dbReference type="Proteomes" id="UP000183832">
    <property type="component" value="Unassembled WGS sequence"/>
</dbReference>
<protein>
    <submittedName>
        <fullName evidence="1">CLUMA_CG013721, isoform A</fullName>
    </submittedName>
</protein>
<keyword evidence="2" id="KW-1185">Reference proteome</keyword>
<evidence type="ECO:0000313" key="2">
    <source>
        <dbReference type="Proteomes" id="UP000183832"/>
    </source>
</evidence>
<reference evidence="1 2" key="1">
    <citation type="submission" date="2015-04" db="EMBL/GenBank/DDBJ databases">
        <authorList>
            <person name="Syromyatnikov M.Y."/>
            <person name="Popov V.N."/>
        </authorList>
    </citation>
    <scope>NUCLEOTIDE SEQUENCE [LARGE SCALE GENOMIC DNA]</scope>
</reference>
<sequence>MNKKVSSTTQARKGRNELINQQLLCYRFNCAIKIKLRIYSLRCFDDQVSSNTSMKCMRNFRLCNQWMENCKVKKRCPSPSSSPDR</sequence>
<accession>A0A1J1IL17</accession>
<dbReference type="AlphaFoldDB" id="A0A1J1IL17"/>
<gene>
    <name evidence="1" type="ORF">CLUMA_CG013721</name>
</gene>
<name>A0A1J1IL17_9DIPT</name>
<dbReference type="EMBL" id="CVRI01000054">
    <property type="protein sequence ID" value="CRL00458.1"/>
    <property type="molecule type" value="Genomic_DNA"/>
</dbReference>
<proteinExistence type="predicted"/>
<evidence type="ECO:0000313" key="1">
    <source>
        <dbReference type="EMBL" id="CRL00458.1"/>
    </source>
</evidence>